<evidence type="ECO:0000256" key="1">
    <source>
        <dbReference type="ARBA" id="ARBA00006484"/>
    </source>
</evidence>
<dbReference type="PANTHER" id="PTHR42820:SF16">
    <property type="entry name" value="SHORT-CHAIN DEHYDROGENASE REDUCTASE 3B"/>
    <property type="match status" value="1"/>
</dbReference>
<reference evidence="2 3" key="1">
    <citation type="submission" date="2017-11" db="EMBL/GenBank/DDBJ databases">
        <title>De-novo sequencing of pomegranate (Punica granatum L.) genome.</title>
        <authorList>
            <person name="Akparov Z."/>
            <person name="Amiraslanov A."/>
            <person name="Hajiyeva S."/>
            <person name="Abbasov M."/>
            <person name="Kaur K."/>
            <person name="Hamwieh A."/>
            <person name="Solovyev V."/>
            <person name="Salamov A."/>
            <person name="Braich B."/>
            <person name="Kosarev P."/>
            <person name="Mahmoud A."/>
            <person name="Hajiyev E."/>
            <person name="Babayeva S."/>
            <person name="Izzatullayeva V."/>
            <person name="Mammadov A."/>
            <person name="Mammadov A."/>
            <person name="Sharifova S."/>
            <person name="Ojaghi J."/>
            <person name="Eynullazada K."/>
            <person name="Bayramov B."/>
            <person name="Abdulazimova A."/>
            <person name="Shahmuradov I."/>
        </authorList>
    </citation>
    <scope>NUCLEOTIDE SEQUENCE [LARGE SCALE GENOMIC DNA]</scope>
    <source>
        <strain evidence="3">cv. AG2017</strain>
        <tissue evidence="2">Leaf</tissue>
    </source>
</reference>
<dbReference type="PRINTS" id="PR00081">
    <property type="entry name" value="GDHRDH"/>
</dbReference>
<dbReference type="EMBL" id="PGOL01006164">
    <property type="protein sequence ID" value="PKI34028.1"/>
    <property type="molecule type" value="Genomic_DNA"/>
</dbReference>
<dbReference type="Gene3D" id="3.40.50.720">
    <property type="entry name" value="NAD(P)-binding Rossmann-like Domain"/>
    <property type="match status" value="1"/>
</dbReference>
<dbReference type="InterPro" id="IPR020904">
    <property type="entry name" value="Sc_DH/Rdtase_CS"/>
</dbReference>
<dbReference type="SUPFAM" id="SSF51735">
    <property type="entry name" value="NAD(P)-binding Rossmann-fold domains"/>
    <property type="match status" value="1"/>
</dbReference>
<sequence>MYSTAGIMGPLASITDMDIDVYNCTLAVNLRGSALAIKHAARAMVASKTRSSIVCTGSVLSIPAGMRHNPYTVSKHGLLGLVRSAASELGAFGIRANCISPYRLAAPMACGLMNLEPAVVEAMSDLKGITLKVD</sequence>
<dbReference type="STRING" id="22663.A0A2I0HQP6"/>
<gene>
    <name evidence="2" type="ORF">CRG98_045588</name>
</gene>
<dbReference type="Proteomes" id="UP000233551">
    <property type="component" value="Unassembled WGS sequence"/>
</dbReference>
<dbReference type="InterPro" id="IPR036291">
    <property type="entry name" value="NAD(P)-bd_dom_sf"/>
</dbReference>
<dbReference type="InterPro" id="IPR002347">
    <property type="entry name" value="SDR_fam"/>
</dbReference>
<keyword evidence="3" id="KW-1185">Reference proteome</keyword>
<evidence type="ECO:0000313" key="3">
    <source>
        <dbReference type="Proteomes" id="UP000233551"/>
    </source>
</evidence>
<comment type="caution">
    <text evidence="2">The sequence shown here is derived from an EMBL/GenBank/DDBJ whole genome shotgun (WGS) entry which is preliminary data.</text>
</comment>
<organism evidence="2 3">
    <name type="scientific">Punica granatum</name>
    <name type="common">Pomegranate</name>
    <dbReference type="NCBI Taxonomy" id="22663"/>
    <lineage>
        <taxon>Eukaryota</taxon>
        <taxon>Viridiplantae</taxon>
        <taxon>Streptophyta</taxon>
        <taxon>Embryophyta</taxon>
        <taxon>Tracheophyta</taxon>
        <taxon>Spermatophyta</taxon>
        <taxon>Magnoliopsida</taxon>
        <taxon>eudicotyledons</taxon>
        <taxon>Gunneridae</taxon>
        <taxon>Pentapetalae</taxon>
        <taxon>rosids</taxon>
        <taxon>malvids</taxon>
        <taxon>Myrtales</taxon>
        <taxon>Lythraceae</taxon>
        <taxon>Punica</taxon>
    </lineage>
</organism>
<evidence type="ECO:0000313" key="2">
    <source>
        <dbReference type="EMBL" id="PKI34028.1"/>
    </source>
</evidence>
<dbReference type="PROSITE" id="PS00061">
    <property type="entry name" value="ADH_SHORT"/>
    <property type="match status" value="1"/>
</dbReference>
<dbReference type="OrthoDB" id="294295at2759"/>
<accession>A0A2I0HQP6</accession>
<dbReference type="Pfam" id="PF13561">
    <property type="entry name" value="adh_short_C2"/>
    <property type="match status" value="1"/>
</dbReference>
<name>A0A2I0HQP6_PUNGR</name>
<dbReference type="AlphaFoldDB" id="A0A2I0HQP6"/>
<protein>
    <submittedName>
        <fullName evidence="2">Uncharacterized protein</fullName>
    </submittedName>
</protein>
<proteinExistence type="inferred from homology"/>
<comment type="similarity">
    <text evidence="1">Belongs to the short-chain dehydrogenases/reductases (SDR) family.</text>
</comment>
<dbReference type="PANTHER" id="PTHR42820">
    <property type="entry name" value="SHORT-CHAIN DEHYDROGENASE REDUCTASE"/>
    <property type="match status" value="1"/>
</dbReference>
<dbReference type="GeneID" id="116215084"/>